<reference evidence="5" key="1">
    <citation type="submission" date="2021-01" db="EMBL/GenBank/DDBJ databases">
        <title>Genome public.</title>
        <authorList>
            <person name="Liu C."/>
            <person name="Sun Q."/>
        </authorList>
    </citation>
    <scope>NUCLEOTIDE SEQUENCE</scope>
    <source>
        <strain evidence="5">M6</strain>
    </source>
</reference>
<dbReference type="InterPro" id="IPR002018">
    <property type="entry name" value="CarbesteraseB"/>
</dbReference>
<evidence type="ECO:0000256" key="1">
    <source>
        <dbReference type="ARBA" id="ARBA00005964"/>
    </source>
</evidence>
<dbReference type="Gene3D" id="3.40.50.1820">
    <property type="entry name" value="alpha/beta hydrolase"/>
    <property type="match status" value="1"/>
</dbReference>
<comment type="similarity">
    <text evidence="1 3">Belongs to the type-B carboxylesterase/lipase family.</text>
</comment>
<dbReference type="Proteomes" id="UP000633365">
    <property type="component" value="Unassembled WGS sequence"/>
</dbReference>
<keyword evidence="2 3" id="KW-0378">Hydrolase</keyword>
<dbReference type="Pfam" id="PF00135">
    <property type="entry name" value="COesterase"/>
    <property type="match status" value="1"/>
</dbReference>
<protein>
    <recommendedName>
        <fullName evidence="3">Carboxylic ester hydrolase</fullName>
        <ecNumber evidence="3">3.1.1.-</ecNumber>
    </recommendedName>
</protein>
<dbReference type="PANTHER" id="PTHR11559">
    <property type="entry name" value="CARBOXYLESTERASE"/>
    <property type="match status" value="1"/>
</dbReference>
<sequence>MKIVCENGVMLGKTVDCVTSFKGVPFAKPPVNELRWKAPQAPDPSDKEIECYDFGYVALQYEWPSELASYSPKSEDCLTLNIWENEGIVGGEDRKPVMVFFHGGAYGWGGTTDPIYNGQSFAKAHDDVIIVTCNYRLGLMSFANFSKVEGGEEYTDINLGIRDHIAALQWIQKNISGFGGDPDNVTIFGESAGAWSTTALTISPKARGLFKRAIAQSGQVAPKSREDAQKYAEFIMQSSGAKNMKELLAISGEEWMKIDAEKMIADECCYVVTDGDIIPEDFDKAIEDAAKSGIQLIIGTNTDEWNYFQEDSIGKTTQEKFNSWVEGMDGMIAEARDMTDKDGKAAVEELIRYEESIVPEEYAGDEKVKSALAKSGVISELWRYEILDFADRFADAGGETYVYLWKVPSTRDDMYKSAVHAVELPYIFNNMEADQCAGQVDPGVAEKAQEAWISFAKTEAPTVEGADWKKYNTSERNTMVIEKDKWECVSNPSKTARELLWKAFKDQPYHVW</sequence>
<dbReference type="InterPro" id="IPR019826">
    <property type="entry name" value="Carboxylesterase_B_AS"/>
</dbReference>
<dbReference type="InterPro" id="IPR029058">
    <property type="entry name" value="AB_hydrolase_fold"/>
</dbReference>
<dbReference type="PROSITE" id="PS00122">
    <property type="entry name" value="CARBOXYLESTERASE_B_1"/>
    <property type="match status" value="1"/>
</dbReference>
<dbReference type="SUPFAM" id="SSF53474">
    <property type="entry name" value="alpha/beta-Hydrolases"/>
    <property type="match status" value="1"/>
</dbReference>
<dbReference type="AlphaFoldDB" id="A0A934WSC8"/>
<evidence type="ECO:0000313" key="6">
    <source>
        <dbReference type="Proteomes" id="UP000633365"/>
    </source>
</evidence>
<name>A0A934WSC8_9FIRM</name>
<keyword evidence="6" id="KW-1185">Reference proteome</keyword>
<feature type="domain" description="Carboxylesterase type B" evidence="4">
    <location>
        <begin position="6"/>
        <end position="486"/>
    </location>
</feature>
<evidence type="ECO:0000259" key="4">
    <source>
        <dbReference type="Pfam" id="PF00135"/>
    </source>
</evidence>
<dbReference type="RefSeq" id="WP_201427817.1">
    <property type="nucleotide sequence ID" value="NZ_JAEQMG010000105.1"/>
</dbReference>
<evidence type="ECO:0000256" key="3">
    <source>
        <dbReference type="RuleBase" id="RU361235"/>
    </source>
</evidence>
<evidence type="ECO:0000313" key="5">
    <source>
        <dbReference type="EMBL" id="MBK6089020.1"/>
    </source>
</evidence>
<gene>
    <name evidence="5" type="ORF">JKK62_10265</name>
</gene>
<dbReference type="InterPro" id="IPR050309">
    <property type="entry name" value="Type-B_Carboxylest/Lipase"/>
</dbReference>
<proteinExistence type="inferred from homology"/>
<comment type="caution">
    <text evidence="5">The sequence shown here is derived from an EMBL/GenBank/DDBJ whole genome shotgun (WGS) entry which is preliminary data.</text>
</comment>
<accession>A0A934WSC8</accession>
<organism evidence="5 6">
    <name type="scientific">Ruminococcus difficilis</name>
    <dbReference type="NCBI Taxonomy" id="2763069"/>
    <lineage>
        <taxon>Bacteria</taxon>
        <taxon>Bacillati</taxon>
        <taxon>Bacillota</taxon>
        <taxon>Clostridia</taxon>
        <taxon>Eubacteriales</taxon>
        <taxon>Oscillospiraceae</taxon>
        <taxon>Ruminococcus</taxon>
    </lineage>
</organism>
<evidence type="ECO:0000256" key="2">
    <source>
        <dbReference type="ARBA" id="ARBA00022801"/>
    </source>
</evidence>
<dbReference type="EMBL" id="JAEQMG010000105">
    <property type="protein sequence ID" value="MBK6089020.1"/>
    <property type="molecule type" value="Genomic_DNA"/>
</dbReference>
<dbReference type="GO" id="GO:0016787">
    <property type="term" value="F:hydrolase activity"/>
    <property type="evidence" value="ECO:0007669"/>
    <property type="project" value="UniProtKB-KW"/>
</dbReference>
<dbReference type="EC" id="3.1.1.-" evidence="3"/>